<dbReference type="InterPro" id="IPR044107">
    <property type="entry name" value="PIKKc_ATM"/>
</dbReference>
<accession>A0A8J1TD08</accession>
<dbReference type="PANTHER" id="PTHR37079">
    <property type="entry name" value="SERINE/THREONINE-PROTEIN KINASE ATM"/>
    <property type="match status" value="1"/>
</dbReference>
<keyword evidence="1" id="KW-0723">Serine/threonine-protein kinase</keyword>
<evidence type="ECO:0000256" key="4">
    <source>
        <dbReference type="ARBA" id="ARBA00047899"/>
    </source>
</evidence>
<dbReference type="InterPro" id="IPR000403">
    <property type="entry name" value="PI3/4_kinase_cat_dom"/>
</dbReference>
<dbReference type="EMBL" id="CAIIXF020000011">
    <property type="protein sequence ID" value="CAH1798624.1"/>
    <property type="molecule type" value="Genomic_DNA"/>
</dbReference>
<dbReference type="Pfam" id="PF00454">
    <property type="entry name" value="PI3_PI4_kinase"/>
    <property type="match status" value="1"/>
</dbReference>
<evidence type="ECO:0000256" key="5">
    <source>
        <dbReference type="SAM" id="MobiDB-lite"/>
    </source>
</evidence>
<feature type="region of interest" description="Disordered" evidence="5">
    <location>
        <begin position="2573"/>
        <end position="2600"/>
    </location>
</feature>
<dbReference type="PROSITE" id="PS50290">
    <property type="entry name" value="PI3_4_KINASE_3"/>
    <property type="match status" value="1"/>
</dbReference>
<dbReference type="InterPro" id="IPR021668">
    <property type="entry name" value="TAN"/>
</dbReference>
<dbReference type="Proteomes" id="UP000749559">
    <property type="component" value="Unassembled WGS sequence"/>
</dbReference>
<dbReference type="SMART" id="SM01342">
    <property type="entry name" value="TAN"/>
    <property type="match status" value="1"/>
</dbReference>
<evidence type="ECO:0000313" key="6">
    <source>
        <dbReference type="EMBL" id="CAH1798624.1"/>
    </source>
</evidence>
<evidence type="ECO:0000256" key="1">
    <source>
        <dbReference type="ARBA" id="ARBA00022527"/>
    </source>
</evidence>
<dbReference type="FunFam" id="3.30.1010.10:FF:000015">
    <property type="entry name" value="Serine-protein kinase ATM"/>
    <property type="match status" value="1"/>
</dbReference>
<comment type="caution">
    <text evidence="6">The sequence shown here is derived from an EMBL/GenBank/DDBJ whole genome shotgun (WGS) entry which is preliminary data.</text>
</comment>
<reference evidence="6" key="1">
    <citation type="submission" date="2022-03" db="EMBL/GenBank/DDBJ databases">
        <authorList>
            <person name="Martin C."/>
        </authorList>
    </citation>
    <scope>NUCLEOTIDE SEQUENCE</scope>
</reference>
<sequence length="2952" mass="335263">MSDADLFEVQACCTPSTLERLTDRKKAIEKLSQILHRPEVIRGLNRNHENKCKSKRDAGLFSWDNLFKCVKWLVLQEANTIQNSKAKTEETRNAKRLAIMTLFKLVVKLANKGVVRLKCASIVDHLLKGFSDDFQRELYGADYSSVLLRDILSVRKYWNDITREQWPKLAKFFYAAYSDPPPRFDKLMITRILYHLTEGASQQCDLRPRRAIKFFVEVFKNIKQEKTLALREYMMRAVNTMSRAVAVNSRIQLCHLGENIGVSVLYLWKEHPSPMLKQELIEFLRLQMVLHHPAGARTEDTGAIAGDWDKWRSQMRSSYFLLVQEFEEFGSRSKFSGGASREFSTMKENIMELAVDICNQIFLEDVTSIDVTQTSFLETQVGGAAKKRRLDSGWEALRETIETDARESNSQVIARLQLLSALLQNYPENVSENNQLSTLSMLITLQTDCKRTDVSLWVMRALKALCQVSKSQERSQLTVEMCHAYWQIVWTSTIRSVSLQHNAEAGFQLLDAMLLENLVTIGKDIWALFSSASLLDYPTAKIVLINIIQHHSLPENNQPCNMFSAMTTPTRGSYPLRCQLVDWLLPKREEYQEGGGVITCMDPQTIGLTANAIASLILQNPPSHLFVTNPKHCQDSYLNITIAYSRAMFNTPMSSSNKTKEPPISVKANGILGKVYQRVQEVLVKHSKVLHTHQGRDLTHIKALLQHCTLCVKLCGLLILEGTHTCEETMATELFYYVKGLLKKASKLLCEEVDCSDAVSTLKTTLPIIRLMYDWRIVDPRTTELAGRGGENALTGSCTGRLAAVMELCRSLTPHRLLDQLISTVHLASANKTQGREEVPRRGISRNTDLSLDSDEDMMETGVDEVNEFESLNSADKASQDEETPQSSGVQCLLDTDLLSELQGIKLQCVDILAAWCSYDRTLSSEPTSIDYPLECSAIREKLLELLDPGETWDCTKSFDLQLLQQLANTFSNPSQYLNEEDLGFIIGSLKDVFTKHSSDQEICEVFSRLLAKLIYRLKPQVGQPRENLSETQNLALGLVKIFWELQEKGKYASKVRLATATCMKELIQHDPSCEWSKWSVREDDEDENVTMVTVLVHNEFPDTFMDQQHSLQMYTAHNIKHLFGHSTEEGWEAFNKTRQLSAFKKVLERLDDMMNIEEKKSDEERADELHNKTSVFLHALATIATHSDVCEKQPLYAVINSVEESNTDITLVKKVLCEISRLRGYKNFGIYMQSHLSYILHRWLDNHKLHIFPYQLANCTSLENFFRCNYQAIVPYLAMNRDQTGLKALCDVIQTTPEDLLLECTPRILVHILPLFAANKHCSLKGKEVNQATKCYDWLIKQITVEAVKSCILKHMDEIVVDILMTLYDPGNSNTGKEDTSAICPEPNPPFYSREIVTATLEYLKENHSSKAGSIVSLLARTHDDGIQKVLLSLRVSLSTSHWPHERLRFLQMYTLFTGLLLQEFEDQLGNSWAFVLRDVTYTLLHTIERLGNREPQCVAMAVDLLISLCKVTVQCCPQELSNYVCVIVNTVVCIIQNQSQLKEKGLGLLKLLVLDNADVLQKGISLLPPFPSDGQFDTLQAEWHRIKYKEGAFTLKQELLHFLEGQDGCHETTGQRLEGLVFLRQRLETDKAQLATLVAECEEKKTECVLIRLVQELCDISASPNSKICLEAAKCLGEIGPTDLSVVAMTENHMTAHLESAMTVYKDNPIMQRNCQIFHILSSYLIDSCVETVVASSAVLKALLATQAGAKFAASYKQNIQDYLFNYLYPFRTSKKKVIGSSQQEVNDEKFLKCIDDLDLWCPGHDDHNTWLITLVTSLIESTAVTDGILQHLTNVCKVKVAFCEMVLPFLIHNILQAGNQTHREVISSQMRHFFSQHCSRSEEISGRVTTPQPCSSSTRKGGVCMNKRSVRTLLSVVQYLRTQDRPKQKKVSQTAWENNFWLDINYLQLAQAAHNSTNHFSALLYTEIHCCICGEESGSSSEGGSSRSISQGSENAGTSLESLSSLQGGISVQALLLEAYKCVGDPDGVYGCGAGRLAETSARIRTYEHEDKWGKALSAYDLEMSHPITATQLGLLHSLQKFGVSHVLETYLQGLVFQGLDQTPEIQHFQYETSWKNCNWTLDTPSRLDEKCGFNEGMYSSLCAILDKDQSRFHTAIDMTRHSAICALGQGSMESARCLYSSLATLQSVNETQHTGEALFNVLGTNQLLQQWKQQDICLMNDYEFLEEVMITRSVLLRVCHQQRPRDVTLYKGLMEHLEKQACFARQASRLQVGERCMALLRETEREELGVVWSWRLEEARLYWARQETDTAKHILTNLLQKLEQAKDVDKSAALLYPLALGIYGNWLAETRSENPTVIMDQYLERAVKLWENPDIKESRSSALDAYLSLARFSDTQYQSIVSYMKSSTFESKQTHLRKAKTDAQKLSKSMSNDKSVKRFVQTLKKQSQIDDAELKSLVKDKQRFLLSALLNSLKCLQYGDTHDLRVFRMTSLWFDNAANDEIIQLISERIHNIKTYKFLPLMYQLAARMSMRALGNPLDRLIERTAMEHPYHTLYIILALANANKDDELTPGAKTAKHGSTSKSTNNSQEHEEEDRVCAARSMVERLRATGRGDIISRMEGLCEAYIQLANWDVDQYKQAKKAVPLHKDLMFTKLIKQQHFTDIAVPTIDIKIDPTGQYNNIVELVEVRPTFTLAGGINLPKILEICGSDGKWRRQLTKGRDDLRQDAVMQQVFSMVNSLLLKYPDTKQRKLTVRTYKVVPLSQRSGILEWCEGTMPIGEYLIGTNGAHPRYRAQDWPALKCRKTLQEATVEEKYEAYTRICQHFQPVFRHFFFESFKEPSKWYERRLAYTHSVATNSIVGYILGLGDRHVQNILIDRHTAELVHIDLGVAFEQGKILPTPETVPFRLTRDIVDGMGIAGVEGVFRRCCESTMKVMHQNNEALLTILQ</sequence>
<gene>
    <name evidence="6" type="ORF">OFUS_LOCUS22751</name>
</gene>
<proteinExistence type="predicted"/>
<feature type="compositionally biased region" description="Polar residues" evidence="5">
    <location>
        <begin position="2582"/>
        <end position="2592"/>
    </location>
</feature>
<dbReference type="Pfam" id="PF11640">
    <property type="entry name" value="TAN"/>
    <property type="match status" value="1"/>
</dbReference>
<dbReference type="OrthoDB" id="381190at2759"/>
<organism evidence="6 7">
    <name type="scientific">Owenia fusiformis</name>
    <name type="common">Polychaete worm</name>
    <dbReference type="NCBI Taxonomy" id="6347"/>
    <lineage>
        <taxon>Eukaryota</taxon>
        <taxon>Metazoa</taxon>
        <taxon>Spiralia</taxon>
        <taxon>Lophotrochozoa</taxon>
        <taxon>Annelida</taxon>
        <taxon>Polychaeta</taxon>
        <taxon>Sedentaria</taxon>
        <taxon>Canalipalpata</taxon>
        <taxon>Sabellida</taxon>
        <taxon>Oweniida</taxon>
        <taxon>Oweniidae</taxon>
        <taxon>Owenia</taxon>
    </lineage>
</organism>
<dbReference type="CDD" id="cd05171">
    <property type="entry name" value="PIKKc_ATM"/>
    <property type="match status" value="1"/>
</dbReference>
<evidence type="ECO:0000256" key="2">
    <source>
        <dbReference type="ARBA" id="ARBA00022679"/>
    </source>
</evidence>
<dbReference type="Gene3D" id="3.30.1010.10">
    <property type="entry name" value="Phosphatidylinositol 3-kinase Catalytic Subunit, Chain A, domain 4"/>
    <property type="match status" value="1"/>
</dbReference>
<keyword evidence="7" id="KW-1185">Reference proteome</keyword>
<dbReference type="SUPFAM" id="SSF56112">
    <property type="entry name" value="Protein kinase-like (PK-like)"/>
    <property type="match status" value="1"/>
</dbReference>
<dbReference type="SUPFAM" id="SSF48371">
    <property type="entry name" value="ARM repeat"/>
    <property type="match status" value="2"/>
</dbReference>
<dbReference type="GO" id="GO:0006281">
    <property type="term" value="P:DNA repair"/>
    <property type="evidence" value="ECO:0007669"/>
    <property type="project" value="InterPro"/>
</dbReference>
<keyword evidence="3" id="KW-0418">Kinase</keyword>
<protein>
    <submittedName>
        <fullName evidence="6">Uncharacterized protein</fullName>
    </submittedName>
</protein>
<dbReference type="InterPro" id="IPR014009">
    <property type="entry name" value="PIK_FAT"/>
</dbReference>
<dbReference type="InterPro" id="IPR038980">
    <property type="entry name" value="ATM_plant"/>
</dbReference>
<keyword evidence="2" id="KW-0808">Transferase</keyword>
<dbReference type="InterPro" id="IPR036940">
    <property type="entry name" value="PI3/4_kinase_cat_sf"/>
</dbReference>
<dbReference type="PROSITE" id="PS00916">
    <property type="entry name" value="PI3_4_KINASE_2"/>
    <property type="match status" value="1"/>
</dbReference>
<feature type="non-terminal residue" evidence="6">
    <location>
        <position position="1"/>
    </location>
</feature>
<evidence type="ECO:0000313" key="7">
    <source>
        <dbReference type="Proteomes" id="UP000749559"/>
    </source>
</evidence>
<feature type="region of interest" description="Disordered" evidence="5">
    <location>
        <begin position="832"/>
        <end position="857"/>
    </location>
</feature>
<dbReference type="GO" id="GO:0004674">
    <property type="term" value="F:protein serine/threonine kinase activity"/>
    <property type="evidence" value="ECO:0007669"/>
    <property type="project" value="UniProtKB-KW"/>
</dbReference>
<name>A0A8J1TD08_OWEFU</name>
<dbReference type="Gene3D" id="1.10.1070.11">
    <property type="entry name" value="Phosphatidylinositol 3-/4-kinase, catalytic domain"/>
    <property type="match status" value="1"/>
</dbReference>
<comment type="catalytic activity">
    <reaction evidence="4">
        <text>L-threonyl-[protein] + ATP = O-phospho-L-threonyl-[protein] + ADP + H(+)</text>
        <dbReference type="Rhea" id="RHEA:46608"/>
        <dbReference type="Rhea" id="RHEA-COMP:11060"/>
        <dbReference type="Rhea" id="RHEA-COMP:11605"/>
        <dbReference type="ChEBI" id="CHEBI:15378"/>
        <dbReference type="ChEBI" id="CHEBI:30013"/>
        <dbReference type="ChEBI" id="CHEBI:30616"/>
        <dbReference type="ChEBI" id="CHEBI:61977"/>
        <dbReference type="ChEBI" id="CHEBI:456216"/>
        <dbReference type="EC" id="2.7.11.1"/>
    </reaction>
</comment>
<dbReference type="PROSITE" id="PS51189">
    <property type="entry name" value="FAT"/>
    <property type="match status" value="1"/>
</dbReference>
<dbReference type="SMART" id="SM00146">
    <property type="entry name" value="PI3Kc"/>
    <property type="match status" value="1"/>
</dbReference>
<dbReference type="InterPro" id="IPR016024">
    <property type="entry name" value="ARM-type_fold"/>
</dbReference>
<evidence type="ECO:0000256" key="3">
    <source>
        <dbReference type="ARBA" id="ARBA00022777"/>
    </source>
</evidence>
<dbReference type="InterPro" id="IPR011009">
    <property type="entry name" value="Kinase-like_dom_sf"/>
</dbReference>
<dbReference type="InterPro" id="IPR018936">
    <property type="entry name" value="PI3/4_kinase_CS"/>
</dbReference>
<dbReference type="PANTHER" id="PTHR37079:SF4">
    <property type="entry name" value="SERINE_THREONINE-PROTEIN KINASE ATM"/>
    <property type="match status" value="1"/>
</dbReference>